<proteinExistence type="predicted"/>
<keyword evidence="1" id="KW-0732">Signal</keyword>
<protein>
    <recommendedName>
        <fullName evidence="4">Lipoprotein</fullName>
    </recommendedName>
</protein>
<feature type="signal peptide" evidence="1">
    <location>
        <begin position="1"/>
        <end position="18"/>
    </location>
</feature>
<dbReference type="RefSeq" id="WP_340344963.1">
    <property type="nucleotide sequence ID" value="NZ_JBBKZT010000012.1"/>
</dbReference>
<dbReference type="EMBL" id="JBBKZT010000012">
    <property type="protein sequence ID" value="MEJ8849836.1"/>
    <property type="molecule type" value="Genomic_DNA"/>
</dbReference>
<reference evidence="2 3" key="1">
    <citation type="submission" date="2024-03" db="EMBL/GenBank/DDBJ databases">
        <title>Novel species of the genus Variovorax.</title>
        <authorList>
            <person name="Liu Q."/>
            <person name="Xin Y.-H."/>
        </authorList>
    </citation>
    <scope>NUCLEOTIDE SEQUENCE [LARGE SCALE GENOMIC DNA]</scope>
    <source>
        <strain evidence="2 3">KACC 18900</strain>
    </source>
</reference>
<evidence type="ECO:0000256" key="1">
    <source>
        <dbReference type="SAM" id="SignalP"/>
    </source>
</evidence>
<comment type="caution">
    <text evidence="2">The sequence shown here is derived from an EMBL/GenBank/DDBJ whole genome shotgun (WGS) entry which is preliminary data.</text>
</comment>
<name>A0ABU8WQL4_9BURK</name>
<gene>
    <name evidence="2" type="ORF">WKW82_24530</name>
</gene>
<organism evidence="2 3">
    <name type="scientific">Variovorax rhizosphaerae</name>
    <dbReference type="NCBI Taxonomy" id="1836200"/>
    <lineage>
        <taxon>Bacteria</taxon>
        <taxon>Pseudomonadati</taxon>
        <taxon>Pseudomonadota</taxon>
        <taxon>Betaproteobacteria</taxon>
        <taxon>Burkholderiales</taxon>
        <taxon>Comamonadaceae</taxon>
        <taxon>Variovorax</taxon>
    </lineage>
</organism>
<sequence>MKQAIRYTLGFAALAAVAALTACGGDSRSWYFPAVGTPPEATQPKVTVDDPGSGAWTVSSGDANQPTMGRYYAAANGKRLLALEDDPVERVNLLLRRADATQKWAAIPAPTSDLTVSFLRTEARMLATPDATALAGRYVVRLSDGSAADFLIGSDGRITAGSLSACRLSGSLVASSLPGTLSLNLDSSGCAGLPGHATGVLITDAQDAPARLRLLADDGTRTVDLRGYAERA</sequence>
<evidence type="ECO:0000313" key="2">
    <source>
        <dbReference type="EMBL" id="MEJ8849836.1"/>
    </source>
</evidence>
<dbReference type="PROSITE" id="PS51257">
    <property type="entry name" value="PROKAR_LIPOPROTEIN"/>
    <property type="match status" value="1"/>
</dbReference>
<keyword evidence="3" id="KW-1185">Reference proteome</keyword>
<evidence type="ECO:0008006" key="4">
    <source>
        <dbReference type="Google" id="ProtNLM"/>
    </source>
</evidence>
<dbReference type="Proteomes" id="UP001385892">
    <property type="component" value="Unassembled WGS sequence"/>
</dbReference>
<feature type="chain" id="PRO_5046238001" description="Lipoprotein" evidence="1">
    <location>
        <begin position="19"/>
        <end position="232"/>
    </location>
</feature>
<evidence type="ECO:0000313" key="3">
    <source>
        <dbReference type="Proteomes" id="UP001385892"/>
    </source>
</evidence>
<accession>A0ABU8WQL4</accession>